<reference evidence="3 4" key="1">
    <citation type="submission" date="2024-11" db="EMBL/GenBank/DDBJ databases">
        <title>Adaptive evolution of stress response genes in parasites aligns with host niche diversity.</title>
        <authorList>
            <person name="Hahn C."/>
            <person name="Resl P."/>
        </authorList>
    </citation>
    <scope>NUCLEOTIDE SEQUENCE [LARGE SCALE GENOMIC DNA]</scope>
    <source>
        <strain evidence="3">EGGRZ-B1_66</strain>
        <tissue evidence="3">Body</tissue>
    </source>
</reference>
<evidence type="ECO:0000313" key="3">
    <source>
        <dbReference type="EMBL" id="KAL3312111.1"/>
    </source>
</evidence>
<feature type="domain" description="Hydin adenylate kinase-like" evidence="2">
    <location>
        <begin position="105"/>
        <end position="140"/>
    </location>
</feature>
<keyword evidence="4" id="KW-1185">Reference proteome</keyword>
<organism evidence="3 4">
    <name type="scientific">Cichlidogyrus casuarinus</name>
    <dbReference type="NCBI Taxonomy" id="1844966"/>
    <lineage>
        <taxon>Eukaryota</taxon>
        <taxon>Metazoa</taxon>
        <taxon>Spiralia</taxon>
        <taxon>Lophotrochozoa</taxon>
        <taxon>Platyhelminthes</taxon>
        <taxon>Monogenea</taxon>
        <taxon>Monopisthocotylea</taxon>
        <taxon>Dactylogyridea</taxon>
        <taxon>Ancyrocephalidae</taxon>
        <taxon>Cichlidogyrus</taxon>
    </lineage>
</organism>
<feature type="region of interest" description="Disordered" evidence="1">
    <location>
        <begin position="75"/>
        <end position="101"/>
    </location>
</feature>
<dbReference type="EMBL" id="JBJKFK010001852">
    <property type="protein sequence ID" value="KAL3312111.1"/>
    <property type="molecule type" value="Genomic_DNA"/>
</dbReference>
<proteinExistence type="predicted"/>
<gene>
    <name evidence="3" type="ORF">Ciccas_009304</name>
</gene>
<protein>
    <recommendedName>
        <fullName evidence="2">Hydin adenylate kinase-like domain-containing protein</fullName>
    </recommendedName>
</protein>
<dbReference type="AlphaFoldDB" id="A0ABD2Q1V6"/>
<comment type="caution">
    <text evidence="3">The sequence shown here is derived from an EMBL/GenBank/DDBJ whole genome shotgun (WGS) entry which is preliminary data.</text>
</comment>
<name>A0ABD2Q1V6_9PLAT</name>
<evidence type="ECO:0000313" key="4">
    <source>
        <dbReference type="Proteomes" id="UP001626550"/>
    </source>
</evidence>
<dbReference type="Proteomes" id="UP001626550">
    <property type="component" value="Unassembled WGS sequence"/>
</dbReference>
<dbReference type="Pfam" id="PF17213">
    <property type="entry name" value="Hydin_ADK"/>
    <property type="match status" value="1"/>
</dbReference>
<dbReference type="InterPro" id="IPR033768">
    <property type="entry name" value="Hydin_ADK"/>
</dbReference>
<evidence type="ECO:0000256" key="1">
    <source>
        <dbReference type="SAM" id="MobiDB-lite"/>
    </source>
</evidence>
<accession>A0ABD2Q1V6</accession>
<sequence length="216" mass="24510">MCAQVSKKVFESSALYNRLVDDLRTAPGPQQIRLADLDHLEPFTNRPIPLPIGSPPNYFRKGSFVKVRVNPETNSHSLLTGEDAQKQAQEEEEKEEDEGSYHTVEIPLFSVQLPEEILVDLMAERFALDDCQKGIIINGMQCSFANSYAVAMSSVLRALNNRRFIYGLLVNSDYTSYQEMLNVSKAREAEEMKQQEQAFLKYVQVPVHHLSPMLSI</sequence>
<evidence type="ECO:0000259" key="2">
    <source>
        <dbReference type="Pfam" id="PF17213"/>
    </source>
</evidence>